<dbReference type="PANTHER" id="PTHR39192:SF1">
    <property type="entry name" value="IRON UPTAKE SYSTEM COMPONENT EFEO"/>
    <property type="match status" value="1"/>
</dbReference>
<dbReference type="Proteomes" id="UP000618579">
    <property type="component" value="Unassembled WGS sequence"/>
</dbReference>
<comment type="similarity">
    <text evidence="2">Belongs to the EfeM/EfeO family.</text>
</comment>
<accession>A0ABX1ZVJ9</accession>
<gene>
    <name evidence="7" type="ORF">GC097_28325</name>
</gene>
<dbReference type="InterPro" id="IPR018976">
    <property type="entry name" value="Imelysin-like"/>
</dbReference>
<comment type="caution">
    <text evidence="7">The sequence shown here is derived from an EMBL/GenBank/DDBJ whole genome shotgun (WGS) entry which is preliminary data.</text>
</comment>
<evidence type="ECO:0000256" key="5">
    <source>
        <dbReference type="SAM" id="SignalP"/>
    </source>
</evidence>
<dbReference type="PROSITE" id="PS51257">
    <property type="entry name" value="PROKAR_LIPOPROTEIN"/>
    <property type="match status" value="1"/>
</dbReference>
<sequence>MNKHKQFIILLAAVALVATGCSKGSTAPSTATSAAPAASPTPNVSKVPAKEGAAAFLKTIDGVKGQLDQKQVSEPKKVSSSLVSEWASFEDEVKLKYPELYVKVEKFLTPLEAGLTQDKLDFALLGQLNDGLKGALAELSTSLIENKGAVNEAAIAGSQALQEAAKAYNKYVQEQGNQMVSLLEQLNAAVKSGDLKKAQEAYVAARMPYERIEPVIEKFKELDGVMDARVDDFKDEKDPEFTGFHRIENLLFVQKSTKDAEPFAARLLEDGKKMQQSIAATNIEAADFVTGVGELMEEAQTTKITGEEERWSGATVPVIRANVEGAQKIYDLVKEELKKKDAVLDEKISKSLSSVIEAMNSLSPVGATWNDFGKVEKAKQVDLKNKLEALAEPLVKMPGTLGQ</sequence>
<evidence type="ECO:0000313" key="7">
    <source>
        <dbReference type="EMBL" id="NOV03906.1"/>
    </source>
</evidence>
<dbReference type="InterPro" id="IPR038352">
    <property type="entry name" value="Imelysin_sf"/>
</dbReference>
<dbReference type="Pfam" id="PF09375">
    <property type="entry name" value="Peptidase_M75"/>
    <property type="match status" value="1"/>
</dbReference>
<comment type="subcellular location">
    <subcellularLocation>
        <location evidence="1">Cell envelope</location>
    </subcellularLocation>
</comment>
<evidence type="ECO:0000256" key="3">
    <source>
        <dbReference type="ARBA" id="ARBA00022729"/>
    </source>
</evidence>
<protein>
    <recommendedName>
        <fullName evidence="6">Imelysin-like domain-containing protein</fullName>
    </recommendedName>
</protein>
<dbReference type="RefSeq" id="WP_171686711.1">
    <property type="nucleotide sequence ID" value="NZ_WHNZ01000071.1"/>
</dbReference>
<feature type="domain" description="Imelysin-like" evidence="6">
    <location>
        <begin position="165"/>
        <end position="391"/>
    </location>
</feature>
<reference evidence="7 8" key="1">
    <citation type="submission" date="2019-10" db="EMBL/GenBank/DDBJ databases">
        <title>Description of Paenibacillus pedi sp. nov.</title>
        <authorList>
            <person name="Carlier A."/>
            <person name="Qi S."/>
        </authorList>
    </citation>
    <scope>NUCLEOTIDE SEQUENCE [LARGE SCALE GENOMIC DNA]</scope>
    <source>
        <strain evidence="7 8">LMG 31457</strain>
    </source>
</reference>
<dbReference type="InterPro" id="IPR034981">
    <property type="entry name" value="Imelysin-like_EfeO/Algp7"/>
</dbReference>
<evidence type="ECO:0000259" key="6">
    <source>
        <dbReference type="Pfam" id="PF09375"/>
    </source>
</evidence>
<feature type="chain" id="PRO_5046836366" description="Imelysin-like domain-containing protein" evidence="5">
    <location>
        <begin position="28"/>
        <end position="403"/>
    </location>
</feature>
<dbReference type="CDD" id="cd14656">
    <property type="entry name" value="Imelysin-like_EfeO"/>
    <property type="match status" value="1"/>
</dbReference>
<dbReference type="Gene3D" id="1.20.1420.20">
    <property type="entry name" value="M75 peptidase, HXXE motif"/>
    <property type="match status" value="1"/>
</dbReference>
<organism evidence="7 8">
    <name type="scientific">Paenibacillus planticolens</name>
    <dbReference type="NCBI Taxonomy" id="2654976"/>
    <lineage>
        <taxon>Bacteria</taxon>
        <taxon>Bacillati</taxon>
        <taxon>Bacillota</taxon>
        <taxon>Bacilli</taxon>
        <taxon>Bacillales</taxon>
        <taxon>Paenibacillaceae</taxon>
        <taxon>Paenibacillus</taxon>
    </lineage>
</organism>
<evidence type="ECO:0000256" key="1">
    <source>
        <dbReference type="ARBA" id="ARBA00004196"/>
    </source>
</evidence>
<proteinExistence type="inferred from homology"/>
<name>A0ABX1ZVJ9_9BACL</name>
<evidence type="ECO:0000256" key="2">
    <source>
        <dbReference type="ARBA" id="ARBA00005989"/>
    </source>
</evidence>
<dbReference type="InterPro" id="IPR050894">
    <property type="entry name" value="EfeM/EfeO_iron_uptake"/>
</dbReference>
<dbReference type="PANTHER" id="PTHR39192">
    <property type="entry name" value="IRON UPTAKE SYSTEM COMPONENT EFEO"/>
    <property type="match status" value="1"/>
</dbReference>
<feature type="signal peptide" evidence="5">
    <location>
        <begin position="1"/>
        <end position="27"/>
    </location>
</feature>
<keyword evidence="3 5" id="KW-0732">Signal</keyword>
<evidence type="ECO:0000256" key="4">
    <source>
        <dbReference type="SAM" id="MobiDB-lite"/>
    </source>
</evidence>
<feature type="compositionally biased region" description="Low complexity" evidence="4">
    <location>
        <begin position="27"/>
        <end position="42"/>
    </location>
</feature>
<dbReference type="EMBL" id="WHNZ01000071">
    <property type="protein sequence ID" value="NOV03906.1"/>
    <property type="molecule type" value="Genomic_DNA"/>
</dbReference>
<feature type="region of interest" description="Disordered" evidence="4">
    <location>
        <begin position="27"/>
        <end position="46"/>
    </location>
</feature>
<keyword evidence="8" id="KW-1185">Reference proteome</keyword>
<evidence type="ECO:0000313" key="8">
    <source>
        <dbReference type="Proteomes" id="UP000618579"/>
    </source>
</evidence>